<sequence length="107" mass="11037">MSNDKLFNPLGVIVPGLVGGGPRIPGEPSGDADFKQALEQPQAGGSEAPRQQPQRQQPLVAGGGLMGTTPMGMQQPPQTIAAGFAGYAARNADQIKLEYDSSFASEA</sequence>
<gene>
    <name evidence="2" type="ORF">GCM10011322_34220</name>
</gene>
<evidence type="ECO:0000313" key="3">
    <source>
        <dbReference type="Proteomes" id="UP000600449"/>
    </source>
</evidence>
<dbReference type="Proteomes" id="UP000600449">
    <property type="component" value="Unassembled WGS sequence"/>
</dbReference>
<feature type="region of interest" description="Disordered" evidence="1">
    <location>
        <begin position="17"/>
        <end position="77"/>
    </location>
</feature>
<dbReference type="AlphaFoldDB" id="A0A917V6C0"/>
<organism evidence="2 3">
    <name type="scientific">Salinarimonas ramus</name>
    <dbReference type="NCBI Taxonomy" id="690164"/>
    <lineage>
        <taxon>Bacteria</taxon>
        <taxon>Pseudomonadati</taxon>
        <taxon>Pseudomonadota</taxon>
        <taxon>Alphaproteobacteria</taxon>
        <taxon>Hyphomicrobiales</taxon>
        <taxon>Salinarimonadaceae</taxon>
        <taxon>Salinarimonas</taxon>
    </lineage>
</organism>
<feature type="compositionally biased region" description="Low complexity" evidence="1">
    <location>
        <begin position="49"/>
        <end position="58"/>
    </location>
</feature>
<name>A0A917V6C0_9HYPH</name>
<dbReference type="RefSeq" id="WP_188914467.1">
    <property type="nucleotide sequence ID" value="NZ_BMMF01000010.1"/>
</dbReference>
<protein>
    <submittedName>
        <fullName evidence="2">Uncharacterized protein</fullName>
    </submittedName>
</protein>
<proteinExistence type="predicted"/>
<dbReference type="EMBL" id="BMMF01000010">
    <property type="protein sequence ID" value="GGK44227.1"/>
    <property type="molecule type" value="Genomic_DNA"/>
</dbReference>
<evidence type="ECO:0000313" key="2">
    <source>
        <dbReference type="EMBL" id="GGK44227.1"/>
    </source>
</evidence>
<reference evidence="2 3" key="1">
    <citation type="journal article" date="2014" name="Int. J. Syst. Evol. Microbiol.">
        <title>Complete genome sequence of Corynebacterium casei LMG S-19264T (=DSM 44701T), isolated from a smear-ripened cheese.</title>
        <authorList>
            <consortium name="US DOE Joint Genome Institute (JGI-PGF)"/>
            <person name="Walter F."/>
            <person name="Albersmeier A."/>
            <person name="Kalinowski J."/>
            <person name="Ruckert C."/>
        </authorList>
    </citation>
    <scope>NUCLEOTIDE SEQUENCE [LARGE SCALE GENOMIC DNA]</scope>
    <source>
        <strain evidence="2 3">CGMCC 1.9161</strain>
    </source>
</reference>
<accession>A0A917V6C0</accession>
<comment type="caution">
    <text evidence="2">The sequence shown here is derived from an EMBL/GenBank/DDBJ whole genome shotgun (WGS) entry which is preliminary data.</text>
</comment>
<keyword evidence="3" id="KW-1185">Reference proteome</keyword>
<evidence type="ECO:0000256" key="1">
    <source>
        <dbReference type="SAM" id="MobiDB-lite"/>
    </source>
</evidence>